<accession>A0A815GJ56</accession>
<protein>
    <submittedName>
        <fullName evidence="3">Uncharacterized protein</fullName>
    </submittedName>
</protein>
<feature type="compositionally biased region" description="Basic and acidic residues" evidence="1">
    <location>
        <begin position="12"/>
        <end position="21"/>
    </location>
</feature>
<evidence type="ECO:0000313" key="6">
    <source>
        <dbReference type="Proteomes" id="UP000663829"/>
    </source>
</evidence>
<dbReference type="Proteomes" id="UP000663829">
    <property type="component" value="Unassembled WGS sequence"/>
</dbReference>
<name>A0A815GJ56_9BILA</name>
<sequence length="124" mass="14358">MPKRKVILKPNNSKDAKNKQESVRKDLKKLITNDETNFSLIPYEAGQESDFEDIDNIEPTNIPEQVVTNEPVIWEKRDLVTDWILKFFSKKGKEMNVKPNHSDEPDITPFEVFSGSSMTTYLNI</sequence>
<dbReference type="EMBL" id="CAJOBA010035458">
    <property type="protein sequence ID" value="CAF4004905.1"/>
    <property type="molecule type" value="Genomic_DNA"/>
</dbReference>
<evidence type="ECO:0000256" key="1">
    <source>
        <dbReference type="SAM" id="MobiDB-lite"/>
    </source>
</evidence>
<gene>
    <name evidence="3" type="ORF">GPM918_LOCUS30406</name>
    <name evidence="2" type="ORF">OVA965_LOCUS23684</name>
    <name evidence="5" type="ORF">SRO942_LOCUS31017</name>
    <name evidence="4" type="ORF">TMI583_LOCUS24402</name>
</gene>
<dbReference type="EMBL" id="CAJNOK010013929">
    <property type="protein sequence ID" value="CAF1194672.1"/>
    <property type="molecule type" value="Genomic_DNA"/>
</dbReference>
<dbReference type="Proteomes" id="UP000681722">
    <property type="component" value="Unassembled WGS sequence"/>
</dbReference>
<dbReference type="EMBL" id="CAJOBC010058477">
    <property type="protein sequence ID" value="CAF4201005.1"/>
    <property type="molecule type" value="Genomic_DNA"/>
</dbReference>
<organism evidence="3 6">
    <name type="scientific">Didymodactylos carnosus</name>
    <dbReference type="NCBI Taxonomy" id="1234261"/>
    <lineage>
        <taxon>Eukaryota</taxon>
        <taxon>Metazoa</taxon>
        <taxon>Spiralia</taxon>
        <taxon>Gnathifera</taxon>
        <taxon>Rotifera</taxon>
        <taxon>Eurotatoria</taxon>
        <taxon>Bdelloidea</taxon>
        <taxon>Philodinida</taxon>
        <taxon>Philodinidae</taxon>
        <taxon>Didymodactylos</taxon>
    </lineage>
</organism>
<reference evidence="3" key="1">
    <citation type="submission" date="2021-02" db="EMBL/GenBank/DDBJ databases">
        <authorList>
            <person name="Nowell W R."/>
        </authorList>
    </citation>
    <scope>NUCLEOTIDE SEQUENCE</scope>
</reference>
<evidence type="ECO:0000313" key="5">
    <source>
        <dbReference type="EMBL" id="CAF4201005.1"/>
    </source>
</evidence>
<evidence type="ECO:0000313" key="2">
    <source>
        <dbReference type="EMBL" id="CAF1194672.1"/>
    </source>
</evidence>
<dbReference type="Proteomes" id="UP000682733">
    <property type="component" value="Unassembled WGS sequence"/>
</dbReference>
<feature type="region of interest" description="Disordered" evidence="1">
    <location>
        <begin position="1"/>
        <end position="21"/>
    </location>
</feature>
<dbReference type="Proteomes" id="UP000677228">
    <property type="component" value="Unassembled WGS sequence"/>
</dbReference>
<dbReference type="EMBL" id="CAJNOQ010014379">
    <property type="protein sequence ID" value="CAF1340468.1"/>
    <property type="molecule type" value="Genomic_DNA"/>
</dbReference>
<proteinExistence type="predicted"/>
<dbReference type="AlphaFoldDB" id="A0A815GJ56"/>
<evidence type="ECO:0000313" key="4">
    <source>
        <dbReference type="EMBL" id="CAF4004905.1"/>
    </source>
</evidence>
<keyword evidence="6" id="KW-1185">Reference proteome</keyword>
<comment type="caution">
    <text evidence="3">The sequence shown here is derived from an EMBL/GenBank/DDBJ whole genome shotgun (WGS) entry which is preliminary data.</text>
</comment>
<evidence type="ECO:0000313" key="3">
    <source>
        <dbReference type="EMBL" id="CAF1340468.1"/>
    </source>
</evidence>